<reference evidence="3 4" key="1">
    <citation type="submission" date="2020-08" db="EMBL/GenBank/DDBJ databases">
        <title>Novel species isolated from subtropical streams in China.</title>
        <authorList>
            <person name="Lu H."/>
        </authorList>
    </citation>
    <scope>NUCLEOTIDE SEQUENCE [LARGE SCALE GENOMIC DNA]</scope>
    <source>
        <strain evidence="3 4">KCTC 52442</strain>
    </source>
</reference>
<evidence type="ECO:0000259" key="2">
    <source>
        <dbReference type="Pfam" id="PF08327"/>
    </source>
</evidence>
<accession>A0ABR6XN68</accession>
<dbReference type="InterPro" id="IPR013538">
    <property type="entry name" value="ASHA1/2-like_C"/>
</dbReference>
<gene>
    <name evidence="3" type="ORF">H8K33_05505</name>
</gene>
<dbReference type="Gene3D" id="3.30.530.20">
    <property type="match status" value="1"/>
</dbReference>
<dbReference type="RefSeq" id="WP_186889992.1">
    <property type="nucleotide sequence ID" value="NZ_JACOFU010000002.1"/>
</dbReference>
<protein>
    <submittedName>
        <fullName evidence="3">SRPBCC domain-containing protein</fullName>
    </submittedName>
</protein>
<dbReference type="SUPFAM" id="SSF55961">
    <property type="entry name" value="Bet v1-like"/>
    <property type="match status" value="1"/>
</dbReference>
<dbReference type="Pfam" id="PF08327">
    <property type="entry name" value="AHSA1"/>
    <property type="match status" value="1"/>
</dbReference>
<evidence type="ECO:0000256" key="1">
    <source>
        <dbReference type="ARBA" id="ARBA00006817"/>
    </source>
</evidence>
<evidence type="ECO:0000313" key="3">
    <source>
        <dbReference type="EMBL" id="MBC3830954.1"/>
    </source>
</evidence>
<comment type="caution">
    <text evidence="3">The sequence shown here is derived from an EMBL/GenBank/DDBJ whole genome shotgun (WGS) entry which is preliminary data.</text>
</comment>
<proteinExistence type="inferred from homology"/>
<dbReference type="EMBL" id="JACOFU010000002">
    <property type="protein sequence ID" value="MBC3830954.1"/>
    <property type="molecule type" value="Genomic_DNA"/>
</dbReference>
<feature type="domain" description="Activator of Hsp90 ATPase homologue 1/2-like C-terminal" evidence="2">
    <location>
        <begin position="16"/>
        <end position="139"/>
    </location>
</feature>
<dbReference type="Proteomes" id="UP000643610">
    <property type="component" value="Unassembled WGS sequence"/>
</dbReference>
<dbReference type="CDD" id="cd07814">
    <property type="entry name" value="SRPBCC_CalC_Aha1-like"/>
    <property type="match status" value="1"/>
</dbReference>
<sequence>MTLTTCTIEVSREFSASEETVFDAWLDPQKAGKFLFATPAGIMKKVEIDAKLGGRFSIIETRDGVDVDHVGIYLAIERPTCLRFSFGGDPFPTTNVTLNISKTESGCVLHLTHEEVWIEYEASVIQGWTSILENLAQLV</sequence>
<dbReference type="InterPro" id="IPR023393">
    <property type="entry name" value="START-like_dom_sf"/>
</dbReference>
<keyword evidence="4" id="KW-1185">Reference proteome</keyword>
<evidence type="ECO:0000313" key="4">
    <source>
        <dbReference type="Proteomes" id="UP000643610"/>
    </source>
</evidence>
<name>A0ABR6XN68_9BURK</name>
<comment type="similarity">
    <text evidence="1">Belongs to the AHA1 family.</text>
</comment>
<organism evidence="3 4">
    <name type="scientific">Undibacterium amnicola</name>
    <dbReference type="NCBI Taxonomy" id="1834038"/>
    <lineage>
        <taxon>Bacteria</taxon>
        <taxon>Pseudomonadati</taxon>
        <taxon>Pseudomonadota</taxon>
        <taxon>Betaproteobacteria</taxon>
        <taxon>Burkholderiales</taxon>
        <taxon>Oxalobacteraceae</taxon>
        <taxon>Undibacterium</taxon>
    </lineage>
</organism>